<reference evidence="1" key="1">
    <citation type="submission" date="2022-04" db="EMBL/GenBank/DDBJ databases">
        <title>Genome of the entomopathogenic fungus Entomophthora muscae.</title>
        <authorList>
            <person name="Elya C."/>
            <person name="Lovett B.R."/>
            <person name="Lee E."/>
            <person name="Macias A.M."/>
            <person name="Hajek A.E."/>
            <person name="De Bivort B.L."/>
            <person name="Kasson M.T."/>
            <person name="De Fine Licht H.H."/>
            <person name="Stajich J.E."/>
        </authorList>
    </citation>
    <scope>NUCLEOTIDE SEQUENCE</scope>
    <source>
        <strain evidence="1">Berkeley</strain>
    </source>
</reference>
<evidence type="ECO:0000313" key="2">
    <source>
        <dbReference type="Proteomes" id="UP001165960"/>
    </source>
</evidence>
<sequence length="232" mass="25685">MAMTQDTLWGLVDRNPTDPGSDKETAKPAKEPTEPAKDTTKDTTPKEGSPELFFPSQVFEEDPVHQLVANNMYAIPACGRSRPQKTTANTVEVVSKPYATQVQETCLNKNPNVSSDVPSLKEFQLTMLLKTIENNFPEIRQSLKQYFDIPVPLGIHLLNLHSETYSECTYADISFDKVKVRAIINSRAPINIVLTRLVQKLGLAPDIAHSRVYGTAGLHTINSKGAYSAILM</sequence>
<gene>
    <name evidence="1" type="ORF">DSO57_1027958</name>
</gene>
<comment type="caution">
    <text evidence="1">The sequence shown here is derived from an EMBL/GenBank/DDBJ whole genome shotgun (WGS) entry which is preliminary data.</text>
</comment>
<evidence type="ECO:0000313" key="1">
    <source>
        <dbReference type="EMBL" id="KAJ9072397.1"/>
    </source>
</evidence>
<accession>A0ACC2TCR0</accession>
<keyword evidence="2" id="KW-1185">Reference proteome</keyword>
<dbReference type="EMBL" id="QTSX02003014">
    <property type="protein sequence ID" value="KAJ9072397.1"/>
    <property type="molecule type" value="Genomic_DNA"/>
</dbReference>
<proteinExistence type="predicted"/>
<name>A0ACC2TCR0_9FUNG</name>
<dbReference type="Proteomes" id="UP001165960">
    <property type="component" value="Unassembled WGS sequence"/>
</dbReference>
<protein>
    <submittedName>
        <fullName evidence="1">Uncharacterized protein</fullName>
    </submittedName>
</protein>
<organism evidence="1 2">
    <name type="scientific">Entomophthora muscae</name>
    <dbReference type="NCBI Taxonomy" id="34485"/>
    <lineage>
        <taxon>Eukaryota</taxon>
        <taxon>Fungi</taxon>
        <taxon>Fungi incertae sedis</taxon>
        <taxon>Zoopagomycota</taxon>
        <taxon>Entomophthoromycotina</taxon>
        <taxon>Entomophthoromycetes</taxon>
        <taxon>Entomophthorales</taxon>
        <taxon>Entomophthoraceae</taxon>
        <taxon>Entomophthora</taxon>
    </lineage>
</organism>